<name>A0A645IS87_9ZZZZ</name>
<reference evidence="1" key="1">
    <citation type="submission" date="2019-08" db="EMBL/GenBank/DDBJ databases">
        <authorList>
            <person name="Kucharzyk K."/>
            <person name="Murdoch R.W."/>
            <person name="Higgins S."/>
            <person name="Loffler F."/>
        </authorList>
    </citation>
    <scope>NUCLEOTIDE SEQUENCE</scope>
</reference>
<sequence>MRIEIAWLGVHHQQRLENAVAARDTLVIGTHDRQGGIGQCAVQQRKQLRPHSQTLLGDLYAGYGLANYSPVPPQLASEPGDWS</sequence>
<protein>
    <submittedName>
        <fullName evidence="1">Uncharacterized protein</fullName>
    </submittedName>
</protein>
<evidence type="ECO:0000313" key="1">
    <source>
        <dbReference type="EMBL" id="MPN53249.1"/>
    </source>
</evidence>
<proteinExistence type="predicted"/>
<dbReference type="EMBL" id="VSSQ01120167">
    <property type="protein sequence ID" value="MPN53249.1"/>
    <property type="molecule type" value="Genomic_DNA"/>
</dbReference>
<dbReference type="AlphaFoldDB" id="A0A645IS87"/>
<gene>
    <name evidence="1" type="ORF">SDC9_200913</name>
</gene>
<accession>A0A645IS87</accession>
<comment type="caution">
    <text evidence="1">The sequence shown here is derived from an EMBL/GenBank/DDBJ whole genome shotgun (WGS) entry which is preliminary data.</text>
</comment>
<organism evidence="1">
    <name type="scientific">bioreactor metagenome</name>
    <dbReference type="NCBI Taxonomy" id="1076179"/>
    <lineage>
        <taxon>unclassified sequences</taxon>
        <taxon>metagenomes</taxon>
        <taxon>ecological metagenomes</taxon>
    </lineage>
</organism>